<organism evidence="1 2">
    <name type="scientific">Streptantibioticus cattleyicolor (strain ATCC 35852 / DSM 46488 / JCM 4925 / NBRC 14057 / NRRL 8057)</name>
    <name type="common">Streptomyces cattleya</name>
    <dbReference type="NCBI Taxonomy" id="1003195"/>
    <lineage>
        <taxon>Bacteria</taxon>
        <taxon>Bacillati</taxon>
        <taxon>Actinomycetota</taxon>
        <taxon>Actinomycetes</taxon>
        <taxon>Kitasatosporales</taxon>
        <taxon>Streptomycetaceae</taxon>
        <taxon>Streptantibioticus</taxon>
    </lineage>
</organism>
<dbReference type="Proteomes" id="UP000007842">
    <property type="component" value="Chromosome"/>
</dbReference>
<accession>F8JVY6</accession>
<sequence>MATPAGTLLTHTLYFEPDPPQAGSSDNADPTLNLLVTNGGWTIVRCTAIALQIPAGSRAKDLVADGSAVGVVSVPEGWSAREPVHTNKFARFTFVPDQGFADIAQQTLRFVLAPVPLNDEVGVAYPHVVETAAPQGQEPAERSVTLRMPKFPAGVRTRPQPGTNLAVFAPGHEEGDAPVVRVAHGASVEVAFTAAPGLARTLHWRDSDRGDPVPDGADRVVCGPLTQDTTFTLQTVSEAGGETVSRYDTVTVAVDVPGHPEVRVVRASAGPQEIALPTSPPAASLTLGGDLDIAAGLDVVGSLTASGPLTASALSGASLDYAGTVTAPAPLDVDALAAGTLAATGGLTATGTVRMMRAGREELSSSGGTRVADTDGLLVATARGTRGPVHLAVTGKPTFRTTTRNGDGALVAPVHADTRMSWAVEGDVGEGEVRFYWFALGL</sequence>
<dbReference type="HOGENOM" id="CLU_619498_0_0_11"/>
<dbReference type="PATRIC" id="fig|1003195.11.peg.1933"/>
<dbReference type="KEGG" id="scy:SCATT_03000"/>
<dbReference type="RefSeq" id="WP_014141066.1">
    <property type="nucleotide sequence ID" value="NC_016111.1"/>
</dbReference>
<dbReference type="KEGG" id="sct:SCAT_0290"/>
<evidence type="ECO:0000313" key="2">
    <source>
        <dbReference type="Proteomes" id="UP000007842"/>
    </source>
</evidence>
<name>F8JVY6_STREN</name>
<dbReference type="OrthoDB" id="5842285at2"/>
<proteinExistence type="predicted"/>
<dbReference type="EMBL" id="CP003219">
    <property type="protein sequence ID" value="AEW92671.1"/>
    <property type="molecule type" value="Genomic_DNA"/>
</dbReference>
<keyword evidence="2" id="KW-1185">Reference proteome</keyword>
<gene>
    <name evidence="1" type="ordered locus">SCATT_03000</name>
</gene>
<accession>G8WMV2</accession>
<reference evidence="2" key="1">
    <citation type="submission" date="2011-12" db="EMBL/GenBank/DDBJ databases">
        <title>Complete genome sequence of Streptomyces cattleya strain DSM 46488.</title>
        <authorList>
            <person name="Ou H.-Y."/>
            <person name="Li P."/>
            <person name="Zhao C."/>
            <person name="O'Hagan D."/>
            <person name="Deng Z."/>
        </authorList>
    </citation>
    <scope>NUCLEOTIDE SEQUENCE [LARGE SCALE GENOMIC DNA]</scope>
    <source>
        <strain evidence="2">ATCC 35852 / DSM 46488 / JCM 4925 / NBRC 14057 / NRRL 8057</strain>
    </source>
</reference>
<dbReference type="AlphaFoldDB" id="F8JVY6"/>
<dbReference type="STRING" id="1003195.SCATT_03000"/>
<protein>
    <submittedName>
        <fullName evidence="1">Uncharacterized protein</fullName>
    </submittedName>
</protein>
<evidence type="ECO:0000313" key="1">
    <source>
        <dbReference type="EMBL" id="AEW92671.1"/>
    </source>
</evidence>